<organism evidence="2 3">
    <name type="scientific">Paraburkholderia guartelaensis</name>
    <dbReference type="NCBI Taxonomy" id="2546446"/>
    <lineage>
        <taxon>Bacteria</taxon>
        <taxon>Pseudomonadati</taxon>
        <taxon>Pseudomonadota</taxon>
        <taxon>Betaproteobacteria</taxon>
        <taxon>Burkholderiales</taxon>
        <taxon>Burkholderiaceae</taxon>
        <taxon>Paraburkholderia</taxon>
    </lineage>
</organism>
<dbReference type="Proteomes" id="UP001390669">
    <property type="component" value="Unassembled WGS sequence"/>
</dbReference>
<name>A0ABU9SNY8_9BURK</name>
<dbReference type="Pfam" id="PF12697">
    <property type="entry name" value="Abhydrolase_6"/>
    <property type="match status" value="1"/>
</dbReference>
<evidence type="ECO:0000313" key="2">
    <source>
        <dbReference type="EMBL" id="MEM5453065.1"/>
    </source>
</evidence>
<dbReference type="InterPro" id="IPR000073">
    <property type="entry name" value="AB_hydrolase_1"/>
</dbReference>
<dbReference type="RefSeq" id="WP_406954371.1">
    <property type="nucleotide sequence ID" value="NZ_JAYMRW010000031.1"/>
</dbReference>
<dbReference type="Gene3D" id="3.40.50.1820">
    <property type="entry name" value="alpha/beta hydrolase"/>
    <property type="match status" value="1"/>
</dbReference>
<comment type="caution">
    <text evidence="2">The sequence shown here is derived from an EMBL/GenBank/DDBJ whole genome shotgun (WGS) entry which is preliminary data.</text>
</comment>
<dbReference type="GO" id="GO:0016787">
    <property type="term" value="F:hydrolase activity"/>
    <property type="evidence" value="ECO:0007669"/>
    <property type="project" value="UniProtKB-KW"/>
</dbReference>
<evidence type="ECO:0000259" key="1">
    <source>
        <dbReference type="Pfam" id="PF12697"/>
    </source>
</evidence>
<keyword evidence="3" id="KW-1185">Reference proteome</keyword>
<dbReference type="SUPFAM" id="SSF53474">
    <property type="entry name" value="alpha/beta-Hydrolases"/>
    <property type="match status" value="1"/>
</dbReference>
<dbReference type="InterPro" id="IPR029058">
    <property type="entry name" value="AB_hydrolase_fold"/>
</dbReference>
<sequence length="331" mass="35857">MRLIFRIGLILLSVLAALVVAGTGYEALQRYLAAKNHQPPGEMVNIGDRRIQLNCTGNGSPTVVFESGLGISGSLDWSAVQPSVSKVTRACSYSRAGIMWSDRSSEAQDAKSVAEDLHRALQVAGERAPVVLVGQSLGGAYIMTYTGYYPADVSGLVFVDASHPDQLQRLKDVMPSADTRIPKLGASLSWTGVVRALAPGMIQRAPNQSDADYRAILAYAPMSLGPMLQENDSLPETLAQAGRFRNLGSRPIYVLTATAPFSPAALASMHITDAQGLQVRDIWTQLQNDEASWSSNSRHEFVDSDHDIQLERPDVVVKAVLSVVREVRRRA</sequence>
<feature type="domain" description="AB hydrolase-1" evidence="1">
    <location>
        <begin position="64"/>
        <end position="319"/>
    </location>
</feature>
<reference evidence="2 3" key="1">
    <citation type="submission" date="2024-01" db="EMBL/GenBank/DDBJ databases">
        <title>The diversity of rhizobia nodulating Mimosa spp. in eleven states of Brazil covering several biomes is determined by host plant, location, and edaphic factors.</title>
        <authorList>
            <person name="Rouws L."/>
            <person name="Barauna A."/>
            <person name="Beukes C."/>
            <person name="De Faria S.M."/>
            <person name="Gross E."/>
            <person name="Dos Reis Junior F.B."/>
            <person name="Simon M."/>
            <person name="Maluk M."/>
            <person name="Odee D.W."/>
            <person name="Kenicer G."/>
            <person name="Young J.P.W."/>
            <person name="Reis V.M."/>
            <person name="Zilli J."/>
            <person name="James E.K."/>
        </authorList>
    </citation>
    <scope>NUCLEOTIDE SEQUENCE [LARGE SCALE GENOMIC DNA]</scope>
    <source>
        <strain evidence="2 3">JPY164</strain>
    </source>
</reference>
<evidence type="ECO:0000313" key="3">
    <source>
        <dbReference type="Proteomes" id="UP001390669"/>
    </source>
</evidence>
<keyword evidence="2" id="KW-0378">Hydrolase</keyword>
<gene>
    <name evidence="2" type="ORF">VSR33_37400</name>
</gene>
<proteinExistence type="predicted"/>
<accession>A0ABU9SNY8</accession>
<protein>
    <submittedName>
        <fullName evidence="2">Alpha/beta hydrolase</fullName>
    </submittedName>
</protein>
<dbReference type="EMBL" id="JAYMRW010000031">
    <property type="protein sequence ID" value="MEM5453065.1"/>
    <property type="molecule type" value="Genomic_DNA"/>
</dbReference>